<dbReference type="GO" id="GO:0008017">
    <property type="term" value="F:microtubule binding"/>
    <property type="evidence" value="ECO:0007669"/>
    <property type="project" value="TreeGrafter"/>
</dbReference>
<dbReference type="InterPro" id="IPR011989">
    <property type="entry name" value="ARM-like"/>
</dbReference>
<dbReference type="Gene3D" id="1.25.10.10">
    <property type="entry name" value="Leucine-rich Repeat Variant"/>
    <property type="match status" value="1"/>
</dbReference>
<dbReference type="GO" id="GO:0016342">
    <property type="term" value="C:catenin complex"/>
    <property type="evidence" value="ECO:0007669"/>
    <property type="project" value="TreeGrafter"/>
</dbReference>
<accession>A0A3S5BDD9</accession>
<dbReference type="GO" id="GO:0007399">
    <property type="term" value="P:nervous system development"/>
    <property type="evidence" value="ECO:0007669"/>
    <property type="project" value="TreeGrafter"/>
</dbReference>
<proteinExistence type="predicted"/>
<evidence type="ECO:0008006" key="3">
    <source>
        <dbReference type="Google" id="ProtNLM"/>
    </source>
</evidence>
<dbReference type="GO" id="GO:0016477">
    <property type="term" value="P:cell migration"/>
    <property type="evidence" value="ECO:0007669"/>
    <property type="project" value="TreeGrafter"/>
</dbReference>
<keyword evidence="2" id="KW-1185">Reference proteome</keyword>
<protein>
    <recommendedName>
        <fullName evidence="3">Armadillo repeat-containing domain-containing protein</fullName>
    </recommendedName>
</protein>
<dbReference type="PANTHER" id="PTHR12607:SF12">
    <property type="entry name" value="APC-LIKE, ISOFORM A-RELATED"/>
    <property type="match status" value="1"/>
</dbReference>
<dbReference type="GO" id="GO:0090090">
    <property type="term" value="P:negative regulation of canonical Wnt signaling pathway"/>
    <property type="evidence" value="ECO:0007669"/>
    <property type="project" value="TreeGrafter"/>
</dbReference>
<comment type="caution">
    <text evidence="1">The sequence shown here is derived from an EMBL/GenBank/DDBJ whole genome shotgun (WGS) entry which is preliminary data.</text>
</comment>
<name>A0A3S5BDD9_9PLAT</name>
<organism evidence="1 2">
    <name type="scientific">Protopolystoma xenopodis</name>
    <dbReference type="NCBI Taxonomy" id="117903"/>
    <lineage>
        <taxon>Eukaryota</taxon>
        <taxon>Metazoa</taxon>
        <taxon>Spiralia</taxon>
        <taxon>Lophotrochozoa</taxon>
        <taxon>Platyhelminthes</taxon>
        <taxon>Monogenea</taxon>
        <taxon>Polyopisthocotylea</taxon>
        <taxon>Polystomatidea</taxon>
        <taxon>Polystomatidae</taxon>
        <taxon>Protopolystoma</taxon>
    </lineage>
</organism>
<dbReference type="Proteomes" id="UP000784294">
    <property type="component" value="Unassembled WGS sequence"/>
</dbReference>
<dbReference type="GO" id="GO:0005881">
    <property type="term" value="C:cytoplasmic microtubule"/>
    <property type="evidence" value="ECO:0007669"/>
    <property type="project" value="TreeGrafter"/>
</dbReference>
<dbReference type="PANTHER" id="PTHR12607">
    <property type="entry name" value="ADENOMATOUS POLYPOSIS COLI PROTEIN FAMILY"/>
    <property type="match status" value="1"/>
</dbReference>
<dbReference type="GO" id="GO:0030877">
    <property type="term" value="C:beta-catenin destruction complex"/>
    <property type="evidence" value="ECO:0007669"/>
    <property type="project" value="TreeGrafter"/>
</dbReference>
<dbReference type="GO" id="GO:0008013">
    <property type="term" value="F:beta-catenin binding"/>
    <property type="evidence" value="ECO:0007669"/>
    <property type="project" value="InterPro"/>
</dbReference>
<reference evidence="1" key="1">
    <citation type="submission" date="2018-11" db="EMBL/GenBank/DDBJ databases">
        <authorList>
            <consortium name="Pathogen Informatics"/>
        </authorList>
    </citation>
    <scope>NUCLEOTIDE SEQUENCE</scope>
</reference>
<gene>
    <name evidence="1" type="ORF">PXEA_LOCUS34718</name>
</gene>
<evidence type="ECO:0000313" key="2">
    <source>
        <dbReference type="Proteomes" id="UP000784294"/>
    </source>
</evidence>
<dbReference type="OrthoDB" id="5918429at2759"/>
<dbReference type="AlphaFoldDB" id="A0A3S5BDD9"/>
<dbReference type="GO" id="GO:0045295">
    <property type="term" value="F:gamma-catenin binding"/>
    <property type="evidence" value="ECO:0007669"/>
    <property type="project" value="TreeGrafter"/>
</dbReference>
<dbReference type="EMBL" id="CAAALY010268669">
    <property type="protein sequence ID" value="VEL41278.1"/>
    <property type="molecule type" value="Genomic_DNA"/>
</dbReference>
<evidence type="ECO:0000313" key="1">
    <source>
        <dbReference type="EMBL" id="VEL41278.1"/>
    </source>
</evidence>
<dbReference type="GO" id="GO:0001708">
    <property type="term" value="P:cell fate specification"/>
    <property type="evidence" value="ECO:0007669"/>
    <property type="project" value="TreeGrafter"/>
</dbReference>
<dbReference type="GO" id="GO:0007389">
    <property type="term" value="P:pattern specification process"/>
    <property type="evidence" value="ECO:0007669"/>
    <property type="project" value="TreeGrafter"/>
</dbReference>
<dbReference type="InterPro" id="IPR026818">
    <property type="entry name" value="Apc_fam"/>
</dbReference>
<sequence length="75" mass="8356">MEEVDGGTYVAASVLRNLSWRTDVRCRASLRRVAAPRRLTLAAITARREATLRTTLSALWNLSAHCAQNKRAVCE</sequence>
<dbReference type="GO" id="GO:0007026">
    <property type="term" value="P:negative regulation of microtubule depolymerization"/>
    <property type="evidence" value="ECO:0007669"/>
    <property type="project" value="TreeGrafter"/>
</dbReference>